<dbReference type="EMBL" id="CEKZ01000003">
    <property type="protein sequence ID" value="CEQ04378.1"/>
    <property type="molecule type" value="Genomic_DNA"/>
</dbReference>
<dbReference type="AlphaFoldDB" id="A0A0C7G9T8"/>
<evidence type="ECO:0000256" key="2">
    <source>
        <dbReference type="ARBA" id="ARBA00022692"/>
    </source>
</evidence>
<evidence type="ECO:0000313" key="8">
    <source>
        <dbReference type="Proteomes" id="UP000049127"/>
    </source>
</evidence>
<protein>
    <submittedName>
        <fullName evidence="7">Sulfate transporter</fullName>
    </submittedName>
</protein>
<evidence type="ECO:0000256" key="5">
    <source>
        <dbReference type="SAM" id="Phobius"/>
    </source>
</evidence>
<reference evidence="7 8" key="1">
    <citation type="submission" date="2015-01" db="EMBL/GenBank/DDBJ databases">
        <authorList>
            <person name="Aslett A.Martin."/>
            <person name="De Silva Nishadi"/>
        </authorList>
    </citation>
    <scope>NUCLEOTIDE SEQUENCE [LARGE SCALE GENOMIC DNA]</scope>
    <source>
        <strain evidence="7 8">R28058</strain>
    </source>
</reference>
<feature type="transmembrane region" description="Helical" evidence="5">
    <location>
        <begin position="323"/>
        <end position="356"/>
    </location>
</feature>
<gene>
    <name evidence="7" type="primary">ychM</name>
    <name evidence="7" type="ORF">R28058_21111</name>
</gene>
<evidence type="ECO:0000259" key="6">
    <source>
        <dbReference type="Pfam" id="PF00916"/>
    </source>
</evidence>
<name>A0A0C7G9T8_PARSO</name>
<feature type="domain" description="SLC26A/SulP transporter" evidence="6">
    <location>
        <begin position="21"/>
        <end position="382"/>
    </location>
</feature>
<feature type="transmembrane region" description="Helical" evidence="5">
    <location>
        <begin position="90"/>
        <end position="112"/>
    </location>
</feature>
<dbReference type="OrthoDB" id="9771198at2"/>
<feature type="transmembrane region" description="Helical" evidence="5">
    <location>
        <begin position="51"/>
        <end position="70"/>
    </location>
</feature>
<feature type="transmembrane region" description="Helical" evidence="5">
    <location>
        <begin position="23"/>
        <end position="42"/>
    </location>
</feature>
<dbReference type="PANTHER" id="PTHR11814">
    <property type="entry name" value="SULFATE TRANSPORTER"/>
    <property type="match status" value="1"/>
</dbReference>
<evidence type="ECO:0000256" key="1">
    <source>
        <dbReference type="ARBA" id="ARBA00004141"/>
    </source>
</evidence>
<dbReference type="InterPro" id="IPR011547">
    <property type="entry name" value="SLC26A/SulP_dom"/>
</dbReference>
<evidence type="ECO:0000256" key="3">
    <source>
        <dbReference type="ARBA" id="ARBA00022989"/>
    </source>
</evidence>
<dbReference type="Pfam" id="PF00916">
    <property type="entry name" value="Sulfate_transp"/>
    <property type="match status" value="1"/>
</dbReference>
<keyword evidence="2 5" id="KW-0812">Transmembrane</keyword>
<comment type="subcellular location">
    <subcellularLocation>
        <location evidence="1">Membrane</location>
        <topology evidence="1">Multi-pass membrane protein</topology>
    </subcellularLocation>
</comment>
<accession>A0A0C7G9T8</accession>
<evidence type="ECO:0000313" key="7">
    <source>
        <dbReference type="EMBL" id="CEQ04378.1"/>
    </source>
</evidence>
<proteinExistence type="predicted"/>
<evidence type="ECO:0000256" key="4">
    <source>
        <dbReference type="ARBA" id="ARBA00023136"/>
    </source>
</evidence>
<feature type="transmembrane region" description="Helical" evidence="5">
    <location>
        <begin position="196"/>
        <end position="215"/>
    </location>
</feature>
<organism evidence="7 8">
    <name type="scientific">Paraclostridium sordellii</name>
    <name type="common">Clostridium sordellii</name>
    <dbReference type="NCBI Taxonomy" id="1505"/>
    <lineage>
        <taxon>Bacteria</taxon>
        <taxon>Bacillati</taxon>
        <taxon>Bacillota</taxon>
        <taxon>Clostridia</taxon>
        <taxon>Peptostreptococcales</taxon>
        <taxon>Peptostreptococcaceae</taxon>
        <taxon>Paraclostridium</taxon>
    </lineage>
</organism>
<dbReference type="GO" id="GO:0016020">
    <property type="term" value="C:membrane"/>
    <property type="evidence" value="ECO:0007669"/>
    <property type="project" value="UniProtKB-SubCell"/>
</dbReference>
<feature type="transmembrane region" description="Helical" evidence="5">
    <location>
        <begin position="376"/>
        <end position="405"/>
    </location>
</feature>
<feature type="transmembrane region" description="Helical" evidence="5">
    <location>
        <begin position="170"/>
        <end position="190"/>
    </location>
</feature>
<keyword evidence="3 5" id="KW-1133">Transmembrane helix</keyword>
<sequence length="425" mass="45561">MLPKLFKMINNNELTKEQVGKDIVSGIIVAIIALPLSIALAISSGVSPEKGLITAIFAGFVISFLGGSKVQIGGPTGAFVVIVYGVVKTYGVTGLITATTMAGIILVIMGLLRFGSLIKYVPQTITVGFTSGIAVTLLTTQLKDFFGLEIKDVPAEFIGKIESYIHHISTFDIVSFLIGLACIFILVYWPKINKKIPASIIALILSTIIVNIFNLPADTIGTRFTHISSAIPKPQIPHMDTQTIISLIKPAMTIALLGAIESLLSCVVSDNMINDKHDSNMELVAQGLGNIASSIFGGIPATGAIARTAANVRSGGRSPIAGIVHAITLLLIMVILMPLAKLIPMTTLAAILIIVSYNMGEWKHFKELLSSDKSDVLVLIITFVFTVVFDLVFAIGVGMLVHYILKFVKDRSKKTEEEDEELEVA</sequence>
<dbReference type="GO" id="GO:0055085">
    <property type="term" value="P:transmembrane transport"/>
    <property type="evidence" value="ECO:0007669"/>
    <property type="project" value="InterPro"/>
</dbReference>
<dbReference type="Proteomes" id="UP000049127">
    <property type="component" value="Unassembled WGS sequence"/>
</dbReference>
<keyword evidence="4 5" id="KW-0472">Membrane</keyword>
<dbReference type="InterPro" id="IPR001902">
    <property type="entry name" value="SLC26A/SulP_fam"/>
</dbReference>